<keyword evidence="5" id="KW-1185">Reference proteome</keyword>
<gene>
    <name evidence="3" type="ORF">Vretifemale_10674</name>
    <name evidence="4" type="ORF">Vretimale_1307</name>
</gene>
<organism evidence="3 5">
    <name type="scientific">Volvox reticuliferus</name>
    <dbReference type="NCBI Taxonomy" id="1737510"/>
    <lineage>
        <taxon>Eukaryota</taxon>
        <taxon>Viridiplantae</taxon>
        <taxon>Chlorophyta</taxon>
        <taxon>core chlorophytes</taxon>
        <taxon>Chlorophyceae</taxon>
        <taxon>CS clade</taxon>
        <taxon>Chlamydomonadales</taxon>
        <taxon>Volvocaceae</taxon>
        <taxon>Volvox</taxon>
    </lineage>
</organism>
<keyword evidence="2" id="KW-0732">Signal</keyword>
<comment type="caution">
    <text evidence="3">The sequence shown here is derived from an EMBL/GenBank/DDBJ whole genome shotgun (WGS) entry which is preliminary data.</text>
</comment>
<dbReference type="AlphaFoldDB" id="A0A8J4CEZ8"/>
<dbReference type="SMART" id="SM00855">
    <property type="entry name" value="PGAM"/>
    <property type="match status" value="1"/>
</dbReference>
<dbReference type="Gene3D" id="3.40.50.1240">
    <property type="entry name" value="Phosphoglycerate mutase-like"/>
    <property type="match status" value="1"/>
</dbReference>
<evidence type="ECO:0000256" key="2">
    <source>
        <dbReference type="SAM" id="SignalP"/>
    </source>
</evidence>
<name>A0A8J4CEZ8_9CHLO</name>
<dbReference type="InterPro" id="IPR050275">
    <property type="entry name" value="PGM_Phosphatase"/>
</dbReference>
<evidence type="ECO:0000313" key="5">
    <source>
        <dbReference type="Proteomes" id="UP000747110"/>
    </source>
</evidence>
<dbReference type="SUPFAM" id="SSF53254">
    <property type="entry name" value="Phosphoglycerate mutase-like"/>
    <property type="match status" value="1"/>
</dbReference>
<dbReference type="EMBL" id="BNCQ01000002">
    <property type="protein sequence ID" value="GIL95227.1"/>
    <property type="molecule type" value="Genomic_DNA"/>
</dbReference>
<comment type="similarity">
    <text evidence="1">Belongs to the phosphoglycerate mutase family.</text>
</comment>
<evidence type="ECO:0008006" key="6">
    <source>
        <dbReference type="Google" id="ProtNLM"/>
    </source>
</evidence>
<evidence type="ECO:0000313" key="4">
    <source>
        <dbReference type="EMBL" id="GIL95227.1"/>
    </source>
</evidence>
<dbReference type="GO" id="GO:0005737">
    <property type="term" value="C:cytoplasm"/>
    <property type="evidence" value="ECO:0007669"/>
    <property type="project" value="TreeGrafter"/>
</dbReference>
<dbReference type="InterPro" id="IPR013078">
    <property type="entry name" value="His_Pase_superF_clade-1"/>
</dbReference>
<dbReference type="Proteomes" id="UP000722791">
    <property type="component" value="Unassembled WGS sequence"/>
</dbReference>
<dbReference type="EMBL" id="BNCP01000022">
    <property type="protein sequence ID" value="GIL81670.1"/>
    <property type="molecule type" value="Genomic_DNA"/>
</dbReference>
<feature type="signal peptide" evidence="2">
    <location>
        <begin position="1"/>
        <end position="25"/>
    </location>
</feature>
<evidence type="ECO:0000256" key="1">
    <source>
        <dbReference type="ARBA" id="ARBA00038362"/>
    </source>
</evidence>
<reference evidence="3" key="1">
    <citation type="journal article" date="2021" name="Proc. Natl. Acad. Sci. U.S.A.">
        <title>Three genomes in the algal genus Volvox reveal the fate of a haploid sex-determining region after a transition to homothallism.</title>
        <authorList>
            <person name="Yamamoto K."/>
            <person name="Hamaji T."/>
            <person name="Kawai-Toyooka H."/>
            <person name="Matsuzaki R."/>
            <person name="Takahashi F."/>
            <person name="Nishimura Y."/>
            <person name="Kawachi M."/>
            <person name="Noguchi H."/>
            <person name="Minakuchi Y."/>
            <person name="Umen J.G."/>
            <person name="Toyoda A."/>
            <person name="Nozaki H."/>
        </authorList>
    </citation>
    <scope>NUCLEOTIDE SEQUENCE</scope>
    <source>
        <strain evidence="4">NIES-3785</strain>
        <strain evidence="3">NIES-3786</strain>
    </source>
</reference>
<feature type="chain" id="PRO_5036271512" description="Phosphoglycerate mutase" evidence="2">
    <location>
        <begin position="26"/>
        <end position="369"/>
    </location>
</feature>
<accession>A0A8J4CEZ8</accession>
<protein>
    <recommendedName>
        <fullName evidence="6">Phosphoglycerate mutase</fullName>
    </recommendedName>
</protein>
<dbReference type="Proteomes" id="UP000747110">
    <property type="component" value="Unassembled WGS sequence"/>
</dbReference>
<dbReference type="InterPro" id="IPR029033">
    <property type="entry name" value="His_PPase_superfam"/>
</dbReference>
<dbReference type="OrthoDB" id="549185at2759"/>
<sequence length="369" mass="40727">MKRTGGMAAAALLLVAMVLVTFVHAARPLDRSTIDKAVTQGSISIDKHDKHPYHTPTGLFIQERASKQLPGPGQHFSFGALVTWERIHQILDSLPDAKLVLLIRHGQAVSNYLSDVLGPDDWFKWETKCGYTDANGTSWGIFDADLTDMGQAEADALNSMLKDGSWFNTLTAGKPARAVVSPLSRCLETATIALKDLPLVEYNIEENVRETLGEDTCDARRAASDPTGDDKAHLQGVCKFEMGLRSKFPQFLFNITPPHRYMVEDAAGNVNGGDDDPTGPSRREGFGLLADKDTLWTEERETQGHQTKRALSFLRDLWTFAPEKVVFVVTHSGFTRSVLLAVGREPYRPQNTELVPLLVQRVQLSSVAL</sequence>
<dbReference type="Pfam" id="PF00300">
    <property type="entry name" value="His_Phos_1"/>
    <property type="match status" value="1"/>
</dbReference>
<dbReference type="GO" id="GO:0016791">
    <property type="term" value="F:phosphatase activity"/>
    <property type="evidence" value="ECO:0007669"/>
    <property type="project" value="TreeGrafter"/>
</dbReference>
<dbReference type="PANTHER" id="PTHR48100">
    <property type="entry name" value="BROAD-SPECIFICITY PHOSPHATASE YOR283W-RELATED"/>
    <property type="match status" value="1"/>
</dbReference>
<dbReference type="CDD" id="cd07067">
    <property type="entry name" value="HP_PGM_like"/>
    <property type="match status" value="1"/>
</dbReference>
<proteinExistence type="inferred from homology"/>
<dbReference type="PANTHER" id="PTHR48100:SF61">
    <property type="entry name" value="PHOSPHOGLYCERATE MUTASE"/>
    <property type="match status" value="1"/>
</dbReference>
<evidence type="ECO:0000313" key="3">
    <source>
        <dbReference type="EMBL" id="GIL81670.1"/>
    </source>
</evidence>